<accession>A0ABV8Y2Q1</accession>
<dbReference type="PANTHER" id="PTHR37302">
    <property type="entry name" value="SLR1116 PROTEIN"/>
    <property type="match status" value="1"/>
</dbReference>
<evidence type="ECO:0000256" key="2">
    <source>
        <dbReference type="ARBA" id="ARBA00022723"/>
    </source>
</evidence>
<gene>
    <name evidence="3" type="ORF">ACFO0P_05440</name>
</gene>
<dbReference type="SUPFAM" id="SSF109854">
    <property type="entry name" value="DinB/YfiT-like putative metalloenzymes"/>
    <property type="match status" value="1"/>
</dbReference>
<dbReference type="RefSeq" id="WP_380129693.1">
    <property type="nucleotide sequence ID" value="NZ_JBHSEG010000001.1"/>
</dbReference>
<name>A0ABV8Y2Q1_9DEIO</name>
<dbReference type="Pfam" id="PF05163">
    <property type="entry name" value="DinB"/>
    <property type="match status" value="1"/>
</dbReference>
<dbReference type="Proteomes" id="UP001595939">
    <property type="component" value="Unassembled WGS sequence"/>
</dbReference>
<dbReference type="PANTHER" id="PTHR37302:SF3">
    <property type="entry name" value="DAMAGE-INDUCIBLE PROTEIN DINB"/>
    <property type="match status" value="1"/>
</dbReference>
<evidence type="ECO:0000313" key="3">
    <source>
        <dbReference type="EMBL" id="MFC4453214.1"/>
    </source>
</evidence>
<comment type="caution">
    <text evidence="3">The sequence shown here is derived from an EMBL/GenBank/DDBJ whole genome shotgun (WGS) entry which is preliminary data.</text>
</comment>
<organism evidence="3 4">
    <name type="scientific">Deinococcus sonorensis</name>
    <dbReference type="NCBI Taxonomy" id="309891"/>
    <lineage>
        <taxon>Bacteria</taxon>
        <taxon>Thermotogati</taxon>
        <taxon>Deinococcota</taxon>
        <taxon>Deinococci</taxon>
        <taxon>Deinococcales</taxon>
        <taxon>Deinococcaceae</taxon>
        <taxon>Deinococcus</taxon>
    </lineage>
</organism>
<keyword evidence="4" id="KW-1185">Reference proteome</keyword>
<reference evidence="4" key="1">
    <citation type="journal article" date="2019" name="Int. J. Syst. Evol. Microbiol.">
        <title>The Global Catalogue of Microorganisms (GCM) 10K type strain sequencing project: providing services to taxonomists for standard genome sequencing and annotation.</title>
        <authorList>
            <consortium name="The Broad Institute Genomics Platform"/>
            <consortium name="The Broad Institute Genome Sequencing Center for Infectious Disease"/>
            <person name="Wu L."/>
            <person name="Ma J."/>
        </authorList>
    </citation>
    <scope>NUCLEOTIDE SEQUENCE [LARGE SCALE GENOMIC DNA]</scope>
    <source>
        <strain evidence="4">CCUG 39970</strain>
    </source>
</reference>
<evidence type="ECO:0000256" key="1">
    <source>
        <dbReference type="ARBA" id="ARBA00008635"/>
    </source>
</evidence>
<proteinExistence type="inferred from homology"/>
<dbReference type="EMBL" id="JBHSEG010000001">
    <property type="protein sequence ID" value="MFC4453214.1"/>
    <property type="molecule type" value="Genomic_DNA"/>
</dbReference>
<keyword evidence="2" id="KW-0479">Metal-binding</keyword>
<dbReference type="Gene3D" id="1.20.120.450">
    <property type="entry name" value="dinb family like domain"/>
    <property type="match status" value="1"/>
</dbReference>
<dbReference type="InterPro" id="IPR007837">
    <property type="entry name" value="DinB"/>
</dbReference>
<sequence length="163" mass="17999">MTTLALLVRQTQGMRQTLLTFLSTLPPDLLRERRPGFGQGSILETLTHVADCYGGWTSEVLMEEPWAFAEGVEPTLDALRTRFERVDALLARALQSTRLEAGEWTHTTRQGDALLVSGPWLLLHPLTHEFHHKGQVVALARVLGHPVPPDVDLDLPPPGGWGG</sequence>
<comment type="similarity">
    <text evidence="1">Belongs to the DinB family.</text>
</comment>
<dbReference type="InterPro" id="IPR034660">
    <property type="entry name" value="DinB/YfiT-like"/>
</dbReference>
<protein>
    <submittedName>
        <fullName evidence="3">DinB family protein</fullName>
    </submittedName>
</protein>
<evidence type="ECO:0000313" key="4">
    <source>
        <dbReference type="Proteomes" id="UP001595939"/>
    </source>
</evidence>